<accession>A0ABV2ABA8</accession>
<name>A0ABV2ABA8_9GAMM</name>
<proteinExistence type="predicted"/>
<dbReference type="PIRSF" id="PIRSF030820">
    <property type="entry name" value="UCP030820"/>
    <property type="match status" value="1"/>
</dbReference>
<dbReference type="Proteomes" id="UP001465331">
    <property type="component" value="Unassembled WGS sequence"/>
</dbReference>
<protein>
    <submittedName>
        <fullName evidence="1">DUF934 domain-containing protein</fullName>
    </submittedName>
</protein>
<sequence>MTTHSLEPNPNGRPAGAEAAIAKDGAQTLIRNGRVETDDSVMLGDDEALPASGRAIVSLARWQAERDTLAAAAPKVGVLLPNTADLAEVWPSIADRDLLCLSFPAFGDGRAYSQARSLRERYGYAGELRATGAAVVVDQAAELLRCGFDAFALRADQNAERFIERLHTTKTRHWYQLPAIANPVFALRRRG</sequence>
<evidence type="ECO:0000313" key="1">
    <source>
        <dbReference type="EMBL" id="MES0874536.1"/>
    </source>
</evidence>
<organism evidence="1 2">
    <name type="scientific">Sinimarinibacterium thermocellulolyticum</name>
    <dbReference type="NCBI Taxonomy" id="3170016"/>
    <lineage>
        <taxon>Bacteria</taxon>
        <taxon>Pseudomonadati</taxon>
        <taxon>Pseudomonadota</taxon>
        <taxon>Gammaproteobacteria</taxon>
        <taxon>Nevskiales</taxon>
        <taxon>Nevskiaceae</taxon>
        <taxon>Sinimarinibacterium</taxon>
    </lineage>
</organism>
<reference evidence="1 2" key="1">
    <citation type="submission" date="2024-06" db="EMBL/GenBank/DDBJ databases">
        <authorList>
            <person name="Li Z."/>
            <person name="Jiang Y."/>
        </authorList>
    </citation>
    <scope>NUCLEOTIDE SEQUENCE [LARGE SCALE GENOMIC DNA]</scope>
    <source>
        <strain evidence="1 2">HSW-8</strain>
    </source>
</reference>
<comment type="caution">
    <text evidence="1">The sequence shown here is derived from an EMBL/GenBank/DDBJ whole genome shotgun (WGS) entry which is preliminary data.</text>
</comment>
<dbReference type="InterPro" id="IPR008318">
    <property type="entry name" value="UCP030820"/>
</dbReference>
<keyword evidence="2" id="KW-1185">Reference proteome</keyword>
<dbReference type="RefSeq" id="WP_352889770.1">
    <property type="nucleotide sequence ID" value="NZ_JBEPIJ010000012.1"/>
</dbReference>
<dbReference type="EMBL" id="JBEPIJ010000012">
    <property type="protein sequence ID" value="MES0874536.1"/>
    <property type="molecule type" value="Genomic_DNA"/>
</dbReference>
<gene>
    <name evidence="1" type="ORF">ABSH63_11040</name>
</gene>
<dbReference type="Pfam" id="PF06073">
    <property type="entry name" value="DUF934"/>
    <property type="match status" value="1"/>
</dbReference>
<evidence type="ECO:0000313" key="2">
    <source>
        <dbReference type="Proteomes" id="UP001465331"/>
    </source>
</evidence>